<dbReference type="InterPro" id="IPR021109">
    <property type="entry name" value="Peptidase_aspartic_dom_sf"/>
</dbReference>
<dbReference type="CDD" id="cd05483">
    <property type="entry name" value="retropepsin_like_bacteria"/>
    <property type="match status" value="1"/>
</dbReference>
<organism evidence="2 3">
    <name type="scientific">Pedobacter cryotolerans</name>
    <dbReference type="NCBI Taxonomy" id="2571270"/>
    <lineage>
        <taxon>Bacteria</taxon>
        <taxon>Pseudomonadati</taxon>
        <taxon>Bacteroidota</taxon>
        <taxon>Sphingobacteriia</taxon>
        <taxon>Sphingobacteriales</taxon>
        <taxon>Sphingobacteriaceae</taxon>
        <taxon>Pedobacter</taxon>
    </lineage>
</organism>
<evidence type="ECO:0000256" key="1">
    <source>
        <dbReference type="SAM" id="SignalP"/>
    </source>
</evidence>
<dbReference type="InterPro" id="IPR034122">
    <property type="entry name" value="Retropepsin-like_bacterial"/>
</dbReference>
<evidence type="ECO:0000313" key="2">
    <source>
        <dbReference type="EMBL" id="TKB97196.1"/>
    </source>
</evidence>
<feature type="signal peptide" evidence="1">
    <location>
        <begin position="1"/>
        <end position="25"/>
    </location>
</feature>
<dbReference type="Proteomes" id="UP000310477">
    <property type="component" value="Unassembled WGS sequence"/>
</dbReference>
<dbReference type="AlphaFoldDB" id="A0A4U1C067"/>
<dbReference type="EMBL" id="SWBO01000013">
    <property type="protein sequence ID" value="TKB97196.1"/>
    <property type="molecule type" value="Genomic_DNA"/>
</dbReference>
<sequence length="389" mass="43268">MALKKNIFIKLFCVISIFFTYNAIAQKATTVIPYELYSGKMIIKMMINGQQERFIFDTGAGKSSLSTEFCKKQNLKITDSVKISDVTSNTAYYKQVKIDSLVTLDKKIKFNGLTAVIMPEPSPIRCFDAIGLLGSDMLAQTICIIDSKSKTITIIAGENPLKESFRYAHDFKHPSVLPIFNTYINGQELQVLFDSGSGSFMNLKQSDFERLKANGNAKLLKEGSGAKSFGISGKLDKAVNYQVYIPELRVGPMKVANIVTETSNPPHTLLGVAFMQHAKMIIDYPNRRLYCVPYEQGVINPKFRQTNFSITVAKGQLTVAHIWKDLEGQIADGDVITHINGVKTGVYNFCDVAAGIKELKEPGPKMMTIQTKDNRTVNLAYKVEEIKAP</sequence>
<dbReference type="Gene3D" id="2.40.70.10">
    <property type="entry name" value="Acid Proteases"/>
    <property type="match status" value="2"/>
</dbReference>
<comment type="caution">
    <text evidence="2">The sequence shown here is derived from an EMBL/GenBank/DDBJ whole genome shotgun (WGS) entry which is preliminary data.</text>
</comment>
<dbReference type="RefSeq" id="WP_136878230.1">
    <property type="nucleotide sequence ID" value="NZ_SWBO01000013.1"/>
</dbReference>
<reference evidence="2 3" key="1">
    <citation type="submission" date="2019-04" db="EMBL/GenBank/DDBJ databases">
        <title>Pedobacter sp. AR-2-6 sp. nov., isolated from Arctic soil.</title>
        <authorList>
            <person name="Dahal R.H."/>
            <person name="Kim D.-U."/>
        </authorList>
    </citation>
    <scope>NUCLEOTIDE SEQUENCE [LARGE SCALE GENOMIC DNA]</scope>
    <source>
        <strain evidence="2 3">AR-2-6</strain>
    </source>
</reference>
<evidence type="ECO:0008006" key="4">
    <source>
        <dbReference type="Google" id="ProtNLM"/>
    </source>
</evidence>
<name>A0A4U1C067_9SPHI</name>
<accession>A0A4U1C067</accession>
<dbReference type="OrthoDB" id="644381at2"/>
<keyword evidence="1" id="KW-0732">Signal</keyword>
<proteinExistence type="predicted"/>
<dbReference type="SUPFAM" id="SSF50630">
    <property type="entry name" value="Acid proteases"/>
    <property type="match status" value="2"/>
</dbReference>
<keyword evidence="3" id="KW-1185">Reference proteome</keyword>
<protein>
    <recommendedName>
        <fullName evidence="4">Aspartyl protease</fullName>
    </recommendedName>
</protein>
<evidence type="ECO:0000313" key="3">
    <source>
        <dbReference type="Proteomes" id="UP000310477"/>
    </source>
</evidence>
<feature type="chain" id="PRO_5020515881" description="Aspartyl protease" evidence="1">
    <location>
        <begin position="26"/>
        <end position="389"/>
    </location>
</feature>
<dbReference type="Pfam" id="PF13975">
    <property type="entry name" value="gag-asp_proteas"/>
    <property type="match status" value="1"/>
</dbReference>
<gene>
    <name evidence="2" type="ORF">FA045_16690</name>
</gene>